<keyword evidence="3" id="KW-1185">Reference proteome</keyword>
<reference evidence="2 3" key="1">
    <citation type="journal article" date="2019" name="Int. J. Syst. Evol. Microbiol.">
        <title>The Global Catalogue of Microorganisms (GCM) 10K type strain sequencing project: providing services to taxonomists for standard genome sequencing and annotation.</title>
        <authorList>
            <consortium name="The Broad Institute Genomics Platform"/>
            <consortium name="The Broad Institute Genome Sequencing Center for Infectious Disease"/>
            <person name="Wu L."/>
            <person name="Ma J."/>
        </authorList>
    </citation>
    <scope>NUCLEOTIDE SEQUENCE [LARGE SCALE GENOMIC DNA]</scope>
    <source>
        <strain evidence="2 3">JCM 11136</strain>
    </source>
</reference>
<dbReference type="EMBL" id="BAAAHQ010000001">
    <property type="protein sequence ID" value="GAA0913391.1"/>
    <property type="molecule type" value="Genomic_DNA"/>
</dbReference>
<accession>A0ABN1NP59</accession>
<evidence type="ECO:0000313" key="2">
    <source>
        <dbReference type="EMBL" id="GAA0913391.1"/>
    </source>
</evidence>
<evidence type="ECO:0000313" key="3">
    <source>
        <dbReference type="Proteomes" id="UP001501578"/>
    </source>
</evidence>
<dbReference type="Proteomes" id="UP001501578">
    <property type="component" value="Unassembled WGS sequence"/>
</dbReference>
<sequence>MTLAASVALKARWYRWLPPSSRATDGMAVTTAIASNAVSITRATRPTLRARYRRDTTLSGGPADSARVADMTGTYGNRPVRHIGRRS</sequence>
<protein>
    <submittedName>
        <fullName evidence="2">Uncharacterized protein</fullName>
    </submittedName>
</protein>
<comment type="caution">
    <text evidence="2">The sequence shown here is derived from an EMBL/GenBank/DDBJ whole genome shotgun (WGS) entry which is preliminary data.</text>
</comment>
<gene>
    <name evidence="2" type="ORF">GCM10009560_05390</name>
</gene>
<organism evidence="2 3">
    <name type="scientific">Nonomuraea longicatena</name>
    <dbReference type="NCBI Taxonomy" id="83682"/>
    <lineage>
        <taxon>Bacteria</taxon>
        <taxon>Bacillati</taxon>
        <taxon>Actinomycetota</taxon>
        <taxon>Actinomycetes</taxon>
        <taxon>Streptosporangiales</taxon>
        <taxon>Streptosporangiaceae</taxon>
        <taxon>Nonomuraea</taxon>
    </lineage>
</organism>
<evidence type="ECO:0000256" key="1">
    <source>
        <dbReference type="SAM" id="MobiDB-lite"/>
    </source>
</evidence>
<feature type="region of interest" description="Disordered" evidence="1">
    <location>
        <begin position="53"/>
        <end position="87"/>
    </location>
</feature>
<proteinExistence type="predicted"/>
<name>A0ABN1NP59_9ACTN</name>